<evidence type="ECO:0000313" key="2">
    <source>
        <dbReference type="WBParaSite" id="PgR004_g017_t04"/>
    </source>
</evidence>
<keyword evidence="1" id="KW-1185">Reference proteome</keyword>
<dbReference type="WBParaSite" id="PgR004_g017_t04">
    <property type="protein sequence ID" value="PgR004_g017_t04"/>
    <property type="gene ID" value="PgR004_g017"/>
</dbReference>
<accession>A0A915AC59</accession>
<evidence type="ECO:0000313" key="1">
    <source>
        <dbReference type="Proteomes" id="UP000887569"/>
    </source>
</evidence>
<name>A0A915AC59_PARUN</name>
<reference evidence="2" key="1">
    <citation type="submission" date="2022-11" db="UniProtKB">
        <authorList>
            <consortium name="WormBaseParasite"/>
        </authorList>
    </citation>
    <scope>IDENTIFICATION</scope>
</reference>
<dbReference type="AlphaFoldDB" id="A0A915AC59"/>
<dbReference type="Proteomes" id="UP000887569">
    <property type="component" value="Unplaced"/>
</dbReference>
<protein>
    <submittedName>
        <fullName evidence="2">Major sperm protein</fullName>
    </submittedName>
</protein>
<sequence length="106" mass="12626">MIFRRNRKTCNLVSFSIRVLPIRCWCYLSLRDRRFPLAHSSHSTAIDFSFLFPYLIFEKYSFLYEATLVAIADYFSSCFLQFNCHISNFYLITDKLYTVLLHSLSP</sequence>
<proteinExistence type="predicted"/>
<organism evidence="1 2">
    <name type="scientific">Parascaris univalens</name>
    <name type="common">Nematode worm</name>
    <dbReference type="NCBI Taxonomy" id="6257"/>
    <lineage>
        <taxon>Eukaryota</taxon>
        <taxon>Metazoa</taxon>
        <taxon>Ecdysozoa</taxon>
        <taxon>Nematoda</taxon>
        <taxon>Chromadorea</taxon>
        <taxon>Rhabditida</taxon>
        <taxon>Spirurina</taxon>
        <taxon>Ascaridomorpha</taxon>
        <taxon>Ascaridoidea</taxon>
        <taxon>Ascarididae</taxon>
        <taxon>Parascaris</taxon>
    </lineage>
</organism>